<dbReference type="InterPro" id="IPR050942">
    <property type="entry name" value="F-box_BR-signaling"/>
</dbReference>
<dbReference type="CDD" id="cd09917">
    <property type="entry name" value="F-box_SF"/>
    <property type="match status" value="1"/>
</dbReference>
<reference evidence="3" key="1">
    <citation type="journal article" date="2022" name="Cell">
        <title>Repeat-based holocentromeres influence genome architecture and karyotype evolution.</title>
        <authorList>
            <person name="Hofstatter P.G."/>
            <person name="Thangavel G."/>
            <person name="Lux T."/>
            <person name="Neumann P."/>
            <person name="Vondrak T."/>
            <person name="Novak P."/>
            <person name="Zhang M."/>
            <person name="Costa L."/>
            <person name="Castellani M."/>
            <person name="Scott A."/>
            <person name="Toegelov H."/>
            <person name="Fuchs J."/>
            <person name="Mata-Sucre Y."/>
            <person name="Dias Y."/>
            <person name="Vanzela A.L.L."/>
            <person name="Huettel B."/>
            <person name="Almeida C.C.S."/>
            <person name="Simkova H."/>
            <person name="Souza G."/>
            <person name="Pedrosa-Harand A."/>
            <person name="Macas J."/>
            <person name="Mayer K.F.X."/>
            <person name="Houben A."/>
            <person name="Marques A."/>
        </authorList>
    </citation>
    <scope>NUCLEOTIDE SEQUENCE</scope>
    <source>
        <strain evidence="3">RhyBre1mFocal</strain>
    </source>
</reference>
<dbReference type="Proteomes" id="UP001151287">
    <property type="component" value="Unassembled WGS sequence"/>
</dbReference>
<evidence type="ECO:0000259" key="1">
    <source>
        <dbReference type="Pfam" id="PF00646"/>
    </source>
</evidence>
<proteinExistence type="predicted"/>
<name>A0A9Q0CX09_9POAL</name>
<accession>A0A9Q0CX09</accession>
<dbReference type="Pfam" id="PF00646">
    <property type="entry name" value="F-box"/>
    <property type="match status" value="1"/>
</dbReference>
<dbReference type="OrthoDB" id="585457at2759"/>
<comment type="caution">
    <text evidence="3">The sequence shown here is derived from an EMBL/GenBank/DDBJ whole genome shotgun (WGS) entry which is preliminary data.</text>
</comment>
<dbReference type="EMBL" id="JAMQYH010000001">
    <property type="protein sequence ID" value="KAJ1701493.1"/>
    <property type="molecule type" value="Genomic_DNA"/>
</dbReference>
<dbReference type="AlphaFoldDB" id="A0A9Q0CX09"/>
<feature type="domain" description="KIB1-4 beta-propeller" evidence="2">
    <location>
        <begin position="65"/>
        <end position="332"/>
    </location>
</feature>
<dbReference type="InterPro" id="IPR036047">
    <property type="entry name" value="F-box-like_dom_sf"/>
</dbReference>
<dbReference type="InterPro" id="IPR005174">
    <property type="entry name" value="KIB1-4_b-propeller"/>
</dbReference>
<dbReference type="PANTHER" id="PTHR44259">
    <property type="entry name" value="OS07G0183000 PROTEIN-RELATED"/>
    <property type="match status" value="1"/>
</dbReference>
<keyword evidence="4" id="KW-1185">Reference proteome</keyword>
<dbReference type="InterPro" id="IPR001810">
    <property type="entry name" value="F-box_dom"/>
</dbReference>
<evidence type="ECO:0000259" key="2">
    <source>
        <dbReference type="Pfam" id="PF03478"/>
    </source>
</evidence>
<evidence type="ECO:0000313" key="4">
    <source>
        <dbReference type="Proteomes" id="UP001151287"/>
    </source>
</evidence>
<evidence type="ECO:0000313" key="3">
    <source>
        <dbReference type="EMBL" id="KAJ1701493.1"/>
    </source>
</evidence>
<gene>
    <name evidence="3" type="ORF">LUZ63_001272</name>
</gene>
<dbReference type="Gene3D" id="1.20.1280.50">
    <property type="match status" value="1"/>
</dbReference>
<dbReference type="Pfam" id="PF03478">
    <property type="entry name" value="Beta-prop_KIB1-4"/>
    <property type="match status" value="1"/>
</dbReference>
<protein>
    <recommendedName>
        <fullName evidence="5">F-box domain-containing protein</fullName>
    </recommendedName>
</protein>
<dbReference type="SUPFAM" id="SSF81383">
    <property type="entry name" value="F-box domain"/>
    <property type="match status" value="1"/>
</dbReference>
<sequence>MAAWSDLTDDVLEYITSFLPFPDHYRFGAVCKNLRSISKQKLHPPAPQLPWLVLEEENETRKRKFYSLSEGKHYSIEIPELYGRYICGSSHGWLFAVDSEITAILVNPFTRECYELPPFPEYYIQRCDPFEEMRTQIVFKAILSHDPKERSDFMAMILFGAEYTTPAFWRPGDASWTAIDVPKKYTVDDIVYFKGNFYLISNFSTLSVLHLVNFDPEPKLTEVGPQIEHVGGQKYLVDFDGCLLLIDRCCVHVGDDITNGVRCDVIEPNLEKNCLYDWSDIDDYALFLGRNSSIFVDSSQFPTCKKNSINFTHLTDSFSREEFGCHEFGIFDMITKTWSTYYPVEASPASIGSPVWLTPNPW</sequence>
<feature type="domain" description="F-box" evidence="1">
    <location>
        <begin position="4"/>
        <end position="40"/>
    </location>
</feature>
<evidence type="ECO:0008006" key="5">
    <source>
        <dbReference type="Google" id="ProtNLM"/>
    </source>
</evidence>
<organism evidence="3 4">
    <name type="scientific">Rhynchospora breviuscula</name>
    <dbReference type="NCBI Taxonomy" id="2022672"/>
    <lineage>
        <taxon>Eukaryota</taxon>
        <taxon>Viridiplantae</taxon>
        <taxon>Streptophyta</taxon>
        <taxon>Embryophyta</taxon>
        <taxon>Tracheophyta</taxon>
        <taxon>Spermatophyta</taxon>
        <taxon>Magnoliopsida</taxon>
        <taxon>Liliopsida</taxon>
        <taxon>Poales</taxon>
        <taxon>Cyperaceae</taxon>
        <taxon>Cyperoideae</taxon>
        <taxon>Rhynchosporeae</taxon>
        <taxon>Rhynchospora</taxon>
    </lineage>
</organism>